<proteinExistence type="predicted"/>
<evidence type="ECO:0000313" key="3">
    <source>
        <dbReference type="Proteomes" id="UP000559987"/>
    </source>
</evidence>
<protein>
    <submittedName>
        <fullName evidence="2">ABC-type amino acid transport substrate-binding protein</fullName>
    </submittedName>
</protein>
<reference evidence="2 3" key="1">
    <citation type="submission" date="2020-08" db="EMBL/GenBank/DDBJ databases">
        <title>Genomic Encyclopedia of Type Strains, Phase III (KMG-III): the genomes of soil and plant-associated and newly described type strains.</title>
        <authorList>
            <person name="Whitman W."/>
        </authorList>
    </citation>
    <scope>NUCLEOTIDE SEQUENCE [LARGE SCALE GENOMIC DNA]</scope>
    <source>
        <strain evidence="2 3">CECT 8571</strain>
    </source>
</reference>
<keyword evidence="1" id="KW-0732">Signal</keyword>
<evidence type="ECO:0000313" key="2">
    <source>
        <dbReference type="EMBL" id="MBB3167479.1"/>
    </source>
</evidence>
<dbReference type="SUPFAM" id="SSF53850">
    <property type="entry name" value="Periplasmic binding protein-like II"/>
    <property type="match status" value="1"/>
</dbReference>
<feature type="signal peptide" evidence="1">
    <location>
        <begin position="1"/>
        <end position="26"/>
    </location>
</feature>
<dbReference type="Gene3D" id="3.40.190.10">
    <property type="entry name" value="Periplasmic binding protein-like II"/>
    <property type="match status" value="2"/>
</dbReference>
<sequence length="262" mass="29022">MNKVVSSFNVAACVLAACLYASQSAAERVADDGEHVRKVTIGMGNFEPYFVERNQSGIFADLIREIFSEIPNAEPAFVFGHSNNSLLANYNAGRLDAVANLFDSADIDTCRSDPVFRFRDVAITLAEDAISISTVSALKGKSIVTFEGARNFFGSEFSQLIDDKHYQEVGKPELQAKILFSLRYQVSVGDLFIFLNAKKKLEQRAHSLSEVVVHDIFPKIESRMGFKDAALCQTFNAALKKVRESGRYEAIYSDHLQALTAK</sequence>
<gene>
    <name evidence="2" type="ORF">FHS30_000655</name>
</gene>
<dbReference type="PROSITE" id="PS51257">
    <property type="entry name" value="PROKAR_LIPOPROTEIN"/>
    <property type="match status" value="1"/>
</dbReference>
<dbReference type="EMBL" id="JACHXZ010000001">
    <property type="protein sequence ID" value="MBB3167479.1"/>
    <property type="molecule type" value="Genomic_DNA"/>
</dbReference>
<organism evidence="2 3">
    <name type="scientific">Simiduia aestuariiviva</name>
    <dbReference type="NCBI Taxonomy" id="1510459"/>
    <lineage>
        <taxon>Bacteria</taxon>
        <taxon>Pseudomonadati</taxon>
        <taxon>Pseudomonadota</taxon>
        <taxon>Gammaproteobacteria</taxon>
        <taxon>Cellvibrionales</taxon>
        <taxon>Cellvibrionaceae</taxon>
        <taxon>Simiduia</taxon>
    </lineage>
</organism>
<evidence type="ECO:0000256" key="1">
    <source>
        <dbReference type="SAM" id="SignalP"/>
    </source>
</evidence>
<dbReference type="RefSeq" id="WP_183908237.1">
    <property type="nucleotide sequence ID" value="NZ_JACHXZ010000001.1"/>
</dbReference>
<keyword evidence="3" id="KW-1185">Reference proteome</keyword>
<comment type="caution">
    <text evidence="2">The sequence shown here is derived from an EMBL/GenBank/DDBJ whole genome shotgun (WGS) entry which is preliminary data.</text>
</comment>
<dbReference type="Proteomes" id="UP000559987">
    <property type="component" value="Unassembled WGS sequence"/>
</dbReference>
<name>A0A839ULP1_9GAMM</name>
<accession>A0A839ULP1</accession>
<dbReference type="AlphaFoldDB" id="A0A839ULP1"/>
<feature type="chain" id="PRO_5032445758" evidence="1">
    <location>
        <begin position="27"/>
        <end position="262"/>
    </location>
</feature>